<dbReference type="AlphaFoldDB" id="A0AAV2F7Q9"/>
<evidence type="ECO:0000313" key="3">
    <source>
        <dbReference type="EMBL" id="CAL1394122.1"/>
    </source>
</evidence>
<evidence type="ECO:0000256" key="1">
    <source>
        <dbReference type="SAM" id="Coils"/>
    </source>
</evidence>
<keyword evidence="2" id="KW-0472">Membrane</keyword>
<evidence type="ECO:0000256" key="2">
    <source>
        <dbReference type="SAM" id="Phobius"/>
    </source>
</evidence>
<evidence type="ECO:0000313" key="4">
    <source>
        <dbReference type="Proteomes" id="UP001497516"/>
    </source>
</evidence>
<keyword evidence="4" id="KW-1185">Reference proteome</keyword>
<accession>A0AAV2F7Q9</accession>
<keyword evidence="1" id="KW-0175">Coiled coil</keyword>
<keyword evidence="2" id="KW-1133">Transmembrane helix</keyword>
<organism evidence="3 4">
    <name type="scientific">Linum trigynum</name>
    <dbReference type="NCBI Taxonomy" id="586398"/>
    <lineage>
        <taxon>Eukaryota</taxon>
        <taxon>Viridiplantae</taxon>
        <taxon>Streptophyta</taxon>
        <taxon>Embryophyta</taxon>
        <taxon>Tracheophyta</taxon>
        <taxon>Spermatophyta</taxon>
        <taxon>Magnoliopsida</taxon>
        <taxon>eudicotyledons</taxon>
        <taxon>Gunneridae</taxon>
        <taxon>Pentapetalae</taxon>
        <taxon>rosids</taxon>
        <taxon>fabids</taxon>
        <taxon>Malpighiales</taxon>
        <taxon>Linaceae</taxon>
        <taxon>Linum</taxon>
    </lineage>
</organism>
<name>A0AAV2F7Q9_9ROSI</name>
<sequence>MVWMPGLTTILRDQIVITGAVILGLGFRVVMSTLQKARDRQALARERGEVEQQEAAAAAERHVLLREIEDLRTENQGLRAELSNTLQGAGQF</sequence>
<proteinExistence type="predicted"/>
<feature type="transmembrane region" description="Helical" evidence="2">
    <location>
        <begin position="14"/>
        <end position="31"/>
    </location>
</feature>
<gene>
    <name evidence="3" type="ORF">LTRI10_LOCUS34644</name>
</gene>
<dbReference type="Proteomes" id="UP001497516">
    <property type="component" value="Chromosome 6"/>
</dbReference>
<protein>
    <submittedName>
        <fullName evidence="3">Uncharacterized protein</fullName>
    </submittedName>
</protein>
<dbReference type="EMBL" id="OZ034819">
    <property type="protein sequence ID" value="CAL1394122.1"/>
    <property type="molecule type" value="Genomic_DNA"/>
</dbReference>
<keyword evidence="2" id="KW-0812">Transmembrane</keyword>
<reference evidence="3 4" key="1">
    <citation type="submission" date="2024-04" db="EMBL/GenBank/DDBJ databases">
        <authorList>
            <person name="Fracassetti M."/>
        </authorList>
    </citation>
    <scope>NUCLEOTIDE SEQUENCE [LARGE SCALE GENOMIC DNA]</scope>
</reference>
<feature type="coiled-coil region" evidence="1">
    <location>
        <begin position="61"/>
        <end position="88"/>
    </location>
</feature>